<feature type="compositionally biased region" description="Low complexity" evidence="1">
    <location>
        <begin position="484"/>
        <end position="502"/>
    </location>
</feature>
<keyword evidence="3" id="KW-1185">Reference proteome</keyword>
<feature type="region of interest" description="Disordered" evidence="1">
    <location>
        <begin position="391"/>
        <end position="423"/>
    </location>
</feature>
<feature type="region of interest" description="Disordered" evidence="1">
    <location>
        <begin position="444"/>
        <end position="502"/>
    </location>
</feature>
<accession>A0A101MHL7</accession>
<gene>
    <name evidence="2" type="ORF">ACN42_g6379</name>
</gene>
<name>A0A101MHL7_PENFR</name>
<organism evidence="2 3">
    <name type="scientific">Penicillium freii</name>
    <dbReference type="NCBI Taxonomy" id="48697"/>
    <lineage>
        <taxon>Eukaryota</taxon>
        <taxon>Fungi</taxon>
        <taxon>Dikarya</taxon>
        <taxon>Ascomycota</taxon>
        <taxon>Pezizomycotina</taxon>
        <taxon>Eurotiomycetes</taxon>
        <taxon>Eurotiomycetidae</taxon>
        <taxon>Eurotiales</taxon>
        <taxon>Aspergillaceae</taxon>
        <taxon>Penicillium</taxon>
    </lineage>
</organism>
<protein>
    <submittedName>
        <fullName evidence="2">Uncharacterized protein</fullName>
    </submittedName>
</protein>
<evidence type="ECO:0000256" key="1">
    <source>
        <dbReference type="SAM" id="MobiDB-lite"/>
    </source>
</evidence>
<proteinExistence type="predicted"/>
<dbReference type="EMBL" id="LLXE01000162">
    <property type="protein sequence ID" value="KUM60746.1"/>
    <property type="molecule type" value="Genomic_DNA"/>
</dbReference>
<feature type="compositionally biased region" description="Polar residues" evidence="1">
    <location>
        <begin position="1"/>
        <end position="19"/>
    </location>
</feature>
<dbReference type="AlphaFoldDB" id="A0A101MHL7"/>
<evidence type="ECO:0000313" key="3">
    <source>
        <dbReference type="Proteomes" id="UP000055045"/>
    </source>
</evidence>
<dbReference type="Proteomes" id="UP000055045">
    <property type="component" value="Unassembled WGS sequence"/>
</dbReference>
<reference evidence="2 3" key="1">
    <citation type="submission" date="2015-10" db="EMBL/GenBank/DDBJ databases">
        <title>Genome sequencing of Penicillium freii.</title>
        <authorList>
            <person name="Nguyen H.D."/>
            <person name="Visagie C.M."/>
            <person name="Seifert K.A."/>
        </authorList>
    </citation>
    <scope>NUCLEOTIDE SEQUENCE [LARGE SCALE GENOMIC DNA]</scope>
    <source>
        <strain evidence="2 3">DAOM 242723</strain>
    </source>
</reference>
<evidence type="ECO:0000313" key="2">
    <source>
        <dbReference type="EMBL" id="KUM60746.1"/>
    </source>
</evidence>
<comment type="caution">
    <text evidence="2">The sequence shown here is derived from an EMBL/GenBank/DDBJ whole genome shotgun (WGS) entry which is preliminary data.</text>
</comment>
<feature type="compositionally biased region" description="Low complexity" evidence="1">
    <location>
        <begin position="398"/>
        <end position="423"/>
    </location>
</feature>
<sequence>MSFTSVQNGRVSDSRSLTPIRSAPSAKEKEPPDPNMANPRLTINRALVYERRLPGDAYITAYVQRLQHGHYSSAAVSDEDAEHVDFLALAFTFHSPHTITHRIKSATISVSVRGNRDLSRSKSYPFGYPPGSPRFLMHAPHLIYGTVSPETMEWTFSLAGSLGISELPVSASVIPSGSFNGRYKRYEMMRIQGSARTLKNPAGREFDVEAGKIVWSMEENNVQRSGLPREFTFVMLIQKPTANSKISLSIDVDPVIDAMIGSYPSLMLKLPEYQPLPRRGVNFQQEVGQRFEPVDPVRGFNFAELGSMFDEYIAMPGRKFTRQIQIPPETDIPDNHFQRTYPGQYGPLNPIPYQQQLQTHNLALQNNSLSLQNNLLQTTLQNLWITQPREETQSLPRQVSQTQNQPQNQTHSSPNPTPTTSTIPQTAAITIPLTLNLNLDPTTTTHLTNLAQPSPDASPKPRHRTPSLRRAQAREFPRHAASGISNNTSTDSSPSITDSMIPHTGARVQWGGSLSEIADGVGDGDGGRGSEEEYQMLRRVRRDSVCGASSMAGRVRAGGGHARVMSLVNSPLLGSLVSGLNGSISLCASVCVIEIPIVDICVQATYTPDFRPRDMAFPFRFSAHP</sequence>
<feature type="region of interest" description="Disordered" evidence="1">
    <location>
        <begin position="328"/>
        <end position="352"/>
    </location>
</feature>
<feature type="region of interest" description="Disordered" evidence="1">
    <location>
        <begin position="1"/>
        <end position="39"/>
    </location>
</feature>